<protein>
    <submittedName>
        <fullName evidence="2">Uncharacterized protein LOC142181075</fullName>
    </submittedName>
</protein>
<dbReference type="RefSeq" id="XP_075109308.1">
    <property type="nucleotide sequence ID" value="XM_075253207.1"/>
</dbReference>
<dbReference type="Proteomes" id="UP000790787">
    <property type="component" value="Chromosome 5"/>
</dbReference>
<keyword evidence="1" id="KW-1185">Reference proteome</keyword>
<reference evidence="2" key="2">
    <citation type="submission" date="2025-08" db="UniProtKB">
        <authorList>
            <consortium name="RefSeq"/>
        </authorList>
    </citation>
    <scope>IDENTIFICATION</scope>
    <source>
        <tissue evidence="2">Leaf</tissue>
    </source>
</reference>
<gene>
    <name evidence="2" type="primary">LOC142181075</name>
</gene>
<evidence type="ECO:0000313" key="2">
    <source>
        <dbReference type="RefSeq" id="XP_075109308.1"/>
    </source>
</evidence>
<organism evidence="1 2">
    <name type="scientific">Nicotiana tabacum</name>
    <name type="common">Common tobacco</name>
    <dbReference type="NCBI Taxonomy" id="4097"/>
    <lineage>
        <taxon>Eukaryota</taxon>
        <taxon>Viridiplantae</taxon>
        <taxon>Streptophyta</taxon>
        <taxon>Embryophyta</taxon>
        <taxon>Tracheophyta</taxon>
        <taxon>Spermatophyta</taxon>
        <taxon>Magnoliopsida</taxon>
        <taxon>eudicotyledons</taxon>
        <taxon>Gunneridae</taxon>
        <taxon>Pentapetalae</taxon>
        <taxon>asterids</taxon>
        <taxon>lamiids</taxon>
        <taxon>Solanales</taxon>
        <taxon>Solanaceae</taxon>
        <taxon>Nicotianoideae</taxon>
        <taxon>Nicotianeae</taxon>
        <taxon>Nicotiana</taxon>
    </lineage>
</organism>
<reference evidence="1" key="1">
    <citation type="journal article" date="2014" name="Nat. Commun.">
        <title>The tobacco genome sequence and its comparison with those of tomato and potato.</title>
        <authorList>
            <person name="Sierro N."/>
            <person name="Battey J.N."/>
            <person name="Ouadi S."/>
            <person name="Bakaher N."/>
            <person name="Bovet L."/>
            <person name="Willig A."/>
            <person name="Goepfert S."/>
            <person name="Peitsch M.C."/>
            <person name="Ivanov N.V."/>
        </authorList>
    </citation>
    <scope>NUCLEOTIDE SEQUENCE [LARGE SCALE GENOMIC DNA]</scope>
</reference>
<accession>A0AC58UIK5</accession>
<sequence length="638" mass="72606">MATASSKLFTLTSTITAQSAPQPVQESVKELRADVDRLKADQLPLDLLFEDPAPATVLAAEPQQEQTQRLPKKKRKFPSADEAIIQLADPSEASSSQPQDVPDIQPVQGNDATYSIPVVNKANSSHFQNLPMVDINMEPVEWNNSENREDNDVMHTDEECIIGISTHQEGNEGQLYKNKDVLQNAMKHLAIREKFQFKVDRSNKTRYYLVCVDDQCSWNLKASSLNTSNIFKVRKFKKVHTCGNNSRLFSQPQATSNLVGSLIMNKLDDPKLEYTPAEIQRDLKGDYGVDLNYMKAWRSREKTFELLRGKPSDSYNKLLGFLYMLMHTNPGSVTRLERSDDGCFLYVYVALYSSIKGWEYCMPNVVVENLRETYGIGEGMCIVSDRHESILKATSVVYPKVPQCVCIFHLWNNIKLRFKKSQKKIRPLFFAMAKAYTIEEFNQYISEICNIDGRVKPYLFNIGYDRWSAAHSIVNRSMVMTSNIAESMNSVNKAARDLPIYDLLDYLMKLVGAWNNTNRNAALATGTMLSTKYEIMLREKIIALRSMTVTPSNKHFKDYMMKTYEFPVYPIPDESQWEILEDVLGDAVKPPKVKVKPGRPKKMRIKGAGESEAKRCNITCGLCGQQGHNRKTCRNPPK</sequence>
<evidence type="ECO:0000313" key="1">
    <source>
        <dbReference type="Proteomes" id="UP000790787"/>
    </source>
</evidence>
<name>A0AC58UIK5_TOBAC</name>
<proteinExistence type="predicted"/>